<accession>A0A1H7LRL6</accession>
<proteinExistence type="predicted"/>
<name>A0A1H7LRL6_9BURK</name>
<keyword evidence="1" id="KW-0472">Membrane</keyword>
<evidence type="ECO:0000256" key="1">
    <source>
        <dbReference type="SAM" id="Phobius"/>
    </source>
</evidence>
<feature type="transmembrane region" description="Helical" evidence="1">
    <location>
        <begin position="31"/>
        <end position="55"/>
    </location>
</feature>
<keyword evidence="1" id="KW-1133">Transmembrane helix</keyword>
<sequence>MEYDIGRAIRRFPDQRDELTRSAEKASKLRHACGCAMGAACFAATTLAFVAMLISRPPDWAGLPLRIGAGVLAALLATALGKVAGIAFARLRLAWLVRGLQRRYPVEDRHDDHLHPLGR</sequence>
<dbReference type="RefSeq" id="WP_090547630.1">
    <property type="nucleotide sequence ID" value="NZ_FNSR01000002.1"/>
</dbReference>
<dbReference type="STRING" id="416943.SAMN05445871_3713"/>
<dbReference type="AlphaFoldDB" id="A0A1H7LRL6"/>
<keyword evidence="3" id="KW-1185">Reference proteome</keyword>
<protein>
    <submittedName>
        <fullName evidence="2">Uncharacterized protein</fullName>
    </submittedName>
</protein>
<organism evidence="2 3">
    <name type="scientific">Paraburkholderia caballeronis</name>
    <dbReference type="NCBI Taxonomy" id="416943"/>
    <lineage>
        <taxon>Bacteria</taxon>
        <taxon>Pseudomonadati</taxon>
        <taxon>Pseudomonadota</taxon>
        <taxon>Betaproteobacteria</taxon>
        <taxon>Burkholderiales</taxon>
        <taxon>Burkholderiaceae</taxon>
        <taxon>Paraburkholderia</taxon>
    </lineage>
</organism>
<reference evidence="3" key="1">
    <citation type="submission" date="2016-10" db="EMBL/GenBank/DDBJ databases">
        <authorList>
            <person name="Varghese N."/>
            <person name="Submissions S."/>
        </authorList>
    </citation>
    <scope>NUCLEOTIDE SEQUENCE [LARGE SCALE GENOMIC DNA]</scope>
    <source>
        <strain evidence="3">LMG 26416</strain>
    </source>
</reference>
<dbReference type="Proteomes" id="UP000199120">
    <property type="component" value="Unassembled WGS sequence"/>
</dbReference>
<gene>
    <name evidence="2" type="ORF">SAMN05192542_104464</name>
</gene>
<evidence type="ECO:0000313" key="3">
    <source>
        <dbReference type="Proteomes" id="UP000199120"/>
    </source>
</evidence>
<feature type="transmembrane region" description="Helical" evidence="1">
    <location>
        <begin position="67"/>
        <end position="93"/>
    </location>
</feature>
<evidence type="ECO:0000313" key="2">
    <source>
        <dbReference type="EMBL" id="SEL01509.1"/>
    </source>
</evidence>
<dbReference type="EMBL" id="FOAJ01000004">
    <property type="protein sequence ID" value="SEL01509.1"/>
    <property type="molecule type" value="Genomic_DNA"/>
</dbReference>
<keyword evidence="1" id="KW-0812">Transmembrane</keyword>